<evidence type="ECO:0000256" key="9">
    <source>
        <dbReference type="SAM" id="MobiDB-lite"/>
    </source>
</evidence>
<evidence type="ECO:0000256" key="3">
    <source>
        <dbReference type="ARBA" id="ARBA00022490"/>
    </source>
</evidence>
<evidence type="ECO:0000256" key="1">
    <source>
        <dbReference type="ARBA" id="ARBA00004370"/>
    </source>
</evidence>
<feature type="region of interest" description="Disordered" evidence="9">
    <location>
        <begin position="23"/>
        <end position="42"/>
    </location>
</feature>
<dbReference type="Proteomes" id="UP001266305">
    <property type="component" value="Unassembled WGS sequence"/>
</dbReference>
<keyword evidence="3" id="KW-0963">Cytoplasm</keyword>
<keyword evidence="6" id="KW-1133">Transmembrane helix</keyword>
<evidence type="ECO:0000256" key="8">
    <source>
        <dbReference type="ARBA" id="ARBA00023315"/>
    </source>
</evidence>
<reference evidence="10 11" key="1">
    <citation type="submission" date="2023-05" db="EMBL/GenBank/DDBJ databases">
        <title>B98-5 Cell Line De Novo Hybrid Assembly: An Optical Mapping Approach.</title>
        <authorList>
            <person name="Kananen K."/>
            <person name="Auerbach J.A."/>
            <person name="Kautto E."/>
            <person name="Blachly J.S."/>
        </authorList>
    </citation>
    <scope>NUCLEOTIDE SEQUENCE [LARGE SCALE GENOMIC DNA]</scope>
    <source>
        <strain evidence="10">B95-8</strain>
        <tissue evidence="10">Cell line</tissue>
    </source>
</reference>
<proteinExistence type="predicted"/>
<dbReference type="InterPro" id="IPR050769">
    <property type="entry name" value="NAT_camello-type"/>
</dbReference>
<evidence type="ECO:0000313" key="11">
    <source>
        <dbReference type="Proteomes" id="UP001266305"/>
    </source>
</evidence>
<keyword evidence="7" id="KW-0472">Membrane</keyword>
<evidence type="ECO:0000313" key="10">
    <source>
        <dbReference type="EMBL" id="KAK2115247.1"/>
    </source>
</evidence>
<protein>
    <submittedName>
        <fullName evidence="10">Uncharacterized protein</fullName>
    </submittedName>
</protein>
<evidence type="ECO:0000256" key="6">
    <source>
        <dbReference type="ARBA" id="ARBA00022989"/>
    </source>
</evidence>
<evidence type="ECO:0000256" key="5">
    <source>
        <dbReference type="ARBA" id="ARBA00022692"/>
    </source>
</evidence>
<dbReference type="PANTHER" id="PTHR13947">
    <property type="entry name" value="GNAT FAMILY N-ACETYLTRANSFERASE"/>
    <property type="match status" value="1"/>
</dbReference>
<evidence type="ECO:0000256" key="7">
    <source>
        <dbReference type="ARBA" id="ARBA00023136"/>
    </source>
</evidence>
<accession>A0ABQ9W0S8</accession>
<keyword evidence="5" id="KW-0812">Transmembrane</keyword>
<comment type="caution">
    <text evidence="10">The sequence shown here is derived from an EMBL/GenBank/DDBJ whole genome shotgun (WGS) entry which is preliminary data.</text>
</comment>
<sequence length="201" mass="21235">MWDPLPPALRGAGICPSWLHQGRVGRAPSGTPRVEGARTGSGAWGRFPAAPGRLPEAGSSETRRGCFQAVGTGTESVAGRGIPSGLSGQRLPGLGDPRRAADPRPLPAALCFALSRSLLLTCLVPAALLGLRYYYSRKVIRAYLECALHTDMADIEQYYMKPPGESRPPPQTALGGTHSSNLRAGQGQRQRGWAWAGAPVA</sequence>
<dbReference type="PANTHER" id="PTHR13947:SF11">
    <property type="entry name" value="N-ACETYLASPARTATE SYNTHETASE"/>
    <property type="match status" value="1"/>
</dbReference>
<organism evidence="10 11">
    <name type="scientific">Saguinus oedipus</name>
    <name type="common">Cotton-top tamarin</name>
    <name type="synonym">Oedipomidas oedipus</name>
    <dbReference type="NCBI Taxonomy" id="9490"/>
    <lineage>
        <taxon>Eukaryota</taxon>
        <taxon>Metazoa</taxon>
        <taxon>Chordata</taxon>
        <taxon>Craniata</taxon>
        <taxon>Vertebrata</taxon>
        <taxon>Euteleostomi</taxon>
        <taxon>Mammalia</taxon>
        <taxon>Eutheria</taxon>
        <taxon>Euarchontoglires</taxon>
        <taxon>Primates</taxon>
        <taxon>Haplorrhini</taxon>
        <taxon>Platyrrhini</taxon>
        <taxon>Cebidae</taxon>
        <taxon>Callitrichinae</taxon>
        <taxon>Saguinus</taxon>
    </lineage>
</organism>
<dbReference type="EMBL" id="JASSZA010000003">
    <property type="protein sequence ID" value="KAK2115247.1"/>
    <property type="molecule type" value="Genomic_DNA"/>
</dbReference>
<keyword evidence="4" id="KW-0808">Transferase</keyword>
<name>A0ABQ9W0S8_SAGOE</name>
<keyword evidence="11" id="KW-1185">Reference proteome</keyword>
<evidence type="ECO:0000256" key="4">
    <source>
        <dbReference type="ARBA" id="ARBA00022679"/>
    </source>
</evidence>
<comment type="subcellular location">
    <subcellularLocation>
        <location evidence="2">Cytoplasm</location>
    </subcellularLocation>
    <subcellularLocation>
        <location evidence="1">Membrane</location>
    </subcellularLocation>
</comment>
<feature type="region of interest" description="Disordered" evidence="9">
    <location>
        <begin position="78"/>
        <end position="99"/>
    </location>
</feature>
<keyword evidence="8" id="KW-0012">Acyltransferase</keyword>
<feature type="compositionally biased region" description="Polar residues" evidence="9">
    <location>
        <begin position="177"/>
        <end position="189"/>
    </location>
</feature>
<evidence type="ECO:0000256" key="2">
    <source>
        <dbReference type="ARBA" id="ARBA00004496"/>
    </source>
</evidence>
<gene>
    <name evidence="10" type="ORF">P7K49_005873</name>
</gene>
<feature type="region of interest" description="Disordered" evidence="9">
    <location>
        <begin position="159"/>
        <end position="201"/>
    </location>
</feature>